<accession>A0A1G8FNF4</accession>
<dbReference type="AlphaFoldDB" id="A0A1G8FNF4"/>
<evidence type="ECO:0000259" key="5">
    <source>
        <dbReference type="Pfam" id="PF25954"/>
    </source>
</evidence>
<dbReference type="InterPro" id="IPR058637">
    <property type="entry name" value="YknX-like_C"/>
</dbReference>
<evidence type="ECO:0000256" key="1">
    <source>
        <dbReference type="ARBA" id="ARBA00009477"/>
    </source>
</evidence>
<dbReference type="SUPFAM" id="SSF111369">
    <property type="entry name" value="HlyD-like secretion proteins"/>
    <property type="match status" value="2"/>
</dbReference>
<dbReference type="OrthoDB" id="1806446at2"/>
<dbReference type="Gene3D" id="2.40.420.20">
    <property type="match status" value="1"/>
</dbReference>
<feature type="domain" description="CusB-like beta-barrel" evidence="5">
    <location>
        <begin position="266"/>
        <end position="335"/>
    </location>
</feature>
<dbReference type="Gene3D" id="1.20.1600.10">
    <property type="entry name" value="Outer membrane efflux proteins (OEP)"/>
    <property type="match status" value="1"/>
</dbReference>
<keyword evidence="3" id="KW-0472">Membrane</keyword>
<evidence type="ECO:0000313" key="8">
    <source>
        <dbReference type="Proteomes" id="UP000198656"/>
    </source>
</evidence>
<dbReference type="InterPro" id="IPR058625">
    <property type="entry name" value="MdtA-like_BSH"/>
</dbReference>
<dbReference type="NCBIfam" id="TIGR01730">
    <property type="entry name" value="RND_mfp"/>
    <property type="match status" value="1"/>
</dbReference>
<evidence type="ECO:0000313" key="7">
    <source>
        <dbReference type="EMBL" id="SDH83604.1"/>
    </source>
</evidence>
<comment type="similarity">
    <text evidence="1">Belongs to the membrane fusion protein (MFP) (TC 8.A.1) family.</text>
</comment>
<dbReference type="Proteomes" id="UP000198656">
    <property type="component" value="Unassembled WGS sequence"/>
</dbReference>
<keyword evidence="2" id="KW-0175">Coiled coil</keyword>
<dbReference type="PANTHER" id="PTHR30469">
    <property type="entry name" value="MULTIDRUG RESISTANCE PROTEIN MDTA"/>
    <property type="match status" value="1"/>
</dbReference>
<dbReference type="Gene3D" id="2.40.30.170">
    <property type="match status" value="1"/>
</dbReference>
<dbReference type="Gene3D" id="2.40.50.100">
    <property type="match status" value="1"/>
</dbReference>
<feature type="transmembrane region" description="Helical" evidence="3">
    <location>
        <begin position="7"/>
        <end position="28"/>
    </location>
</feature>
<organism evidence="7 8">
    <name type="scientific">Desulfosporosinus hippei DSM 8344</name>
    <dbReference type="NCBI Taxonomy" id="1121419"/>
    <lineage>
        <taxon>Bacteria</taxon>
        <taxon>Bacillati</taxon>
        <taxon>Bacillota</taxon>
        <taxon>Clostridia</taxon>
        <taxon>Eubacteriales</taxon>
        <taxon>Desulfitobacteriaceae</taxon>
        <taxon>Desulfosporosinus</taxon>
    </lineage>
</organism>
<protein>
    <submittedName>
        <fullName evidence="7">RND family efflux transporter, MFP subunit</fullName>
    </submittedName>
</protein>
<reference evidence="8" key="1">
    <citation type="submission" date="2016-10" db="EMBL/GenBank/DDBJ databases">
        <authorList>
            <person name="Varghese N."/>
            <person name="Submissions S."/>
        </authorList>
    </citation>
    <scope>NUCLEOTIDE SEQUENCE [LARGE SCALE GENOMIC DNA]</scope>
    <source>
        <strain evidence="8">DSM 8344</strain>
    </source>
</reference>
<feature type="domain" description="Multidrug resistance protein MdtA-like barrel-sandwich hybrid" evidence="4">
    <location>
        <begin position="66"/>
        <end position="258"/>
    </location>
</feature>
<keyword evidence="3" id="KW-0812">Transmembrane</keyword>
<dbReference type="Pfam" id="PF25917">
    <property type="entry name" value="BSH_RND"/>
    <property type="match status" value="1"/>
</dbReference>
<dbReference type="InterPro" id="IPR006143">
    <property type="entry name" value="RND_pump_MFP"/>
</dbReference>
<keyword evidence="8" id="KW-1185">Reference proteome</keyword>
<dbReference type="Pfam" id="PF25989">
    <property type="entry name" value="YknX_C"/>
    <property type="match status" value="1"/>
</dbReference>
<dbReference type="EMBL" id="FNCP01000020">
    <property type="protein sequence ID" value="SDH83604.1"/>
    <property type="molecule type" value="Genomic_DNA"/>
</dbReference>
<name>A0A1G8FNF4_9FIRM</name>
<feature type="domain" description="YknX-like C-terminal permuted SH3-like" evidence="6">
    <location>
        <begin position="343"/>
        <end position="411"/>
    </location>
</feature>
<sequence>MKHIKGLGLGLGVVISGIILVALISGFGNKEAEVVPSIKNVTTVTASAATLTTEVEYASILKPVQEVSVSSKIAGRVATVQVEAGDRVEKGQVLFTLDSGDLQAQLQQQQANLEVSQANLAKTAGSAYDQQVLQAEQTVENKQITYEDAKKKYDLNQQLYDNGVIAKLTLDDFQKQYASAEVDLRTAQDNLKLLKEKSGPDSVSVASAQVNQAAAGVNYASEQLKNTVITAPISGIVSGRNVDEGEIISGSTAALTIIDTATMMAEISVPDKVVAKIEKGEIIALKMNALENKVVEGVVDYISPNADSKSKAYTIKILLNTTDDLKSGMFARVVLPEAVKENVMTVPNEAIKIENSGSVVYLVAEGSVKKVQVTTGLANDRFTEIIDGLKAGDQVITEGQIFLNEGEKVNVLSGQ</sequence>
<dbReference type="InterPro" id="IPR058792">
    <property type="entry name" value="Beta-barrel_RND_2"/>
</dbReference>
<evidence type="ECO:0000256" key="2">
    <source>
        <dbReference type="SAM" id="Coils"/>
    </source>
</evidence>
<dbReference type="GO" id="GO:1990281">
    <property type="term" value="C:efflux pump complex"/>
    <property type="evidence" value="ECO:0007669"/>
    <property type="project" value="TreeGrafter"/>
</dbReference>
<proteinExistence type="inferred from homology"/>
<dbReference type="RefSeq" id="WP_092334656.1">
    <property type="nucleotide sequence ID" value="NZ_FNCP01000020.1"/>
</dbReference>
<dbReference type="GO" id="GO:0015562">
    <property type="term" value="F:efflux transmembrane transporter activity"/>
    <property type="evidence" value="ECO:0007669"/>
    <property type="project" value="TreeGrafter"/>
</dbReference>
<evidence type="ECO:0000259" key="4">
    <source>
        <dbReference type="Pfam" id="PF25917"/>
    </source>
</evidence>
<feature type="coiled-coil region" evidence="2">
    <location>
        <begin position="99"/>
        <end position="197"/>
    </location>
</feature>
<evidence type="ECO:0000256" key="3">
    <source>
        <dbReference type="SAM" id="Phobius"/>
    </source>
</evidence>
<keyword evidence="3" id="KW-1133">Transmembrane helix</keyword>
<evidence type="ECO:0000259" key="6">
    <source>
        <dbReference type="Pfam" id="PF25989"/>
    </source>
</evidence>
<dbReference type="STRING" id="1121419.SAMN05443529_12023"/>
<dbReference type="Pfam" id="PF25954">
    <property type="entry name" value="Beta-barrel_RND_2"/>
    <property type="match status" value="1"/>
</dbReference>
<gene>
    <name evidence="7" type="ORF">SAMN05443529_12023</name>
</gene>